<dbReference type="RefSeq" id="WP_116073558.1">
    <property type="nucleotide sequence ID" value="NZ_QUMQ01000001.1"/>
</dbReference>
<keyword evidence="2" id="KW-0732">Signal</keyword>
<protein>
    <recommendedName>
        <fullName evidence="5">FlgD-like protein</fullName>
    </recommendedName>
</protein>
<dbReference type="AlphaFoldDB" id="A0A3D9ZW06"/>
<accession>A0A3D9ZW06</accession>
<evidence type="ECO:0000313" key="4">
    <source>
        <dbReference type="Proteomes" id="UP000256913"/>
    </source>
</evidence>
<sequence>MRPVRAVVAVVAVLAATVVSVVTPSPAAASFAGRVSVTSHELHGGPECLDRTWGVFCPRPDLFARAIINMADGTRVCPTGPVTDDFENVVADQALCINVYVKGDFTVTFELWDSDEDDAPGASQQGDLAAGDAKGWTTPRFTGGVEGTQRFTTSGGPSTAVFSVLIRPVTTTITVTEPVAAGTDFDPSLGERAWIRGMLNDPARLRFVISVSATGESFELVTGPFWGGTFNIDWDGRRTPGAGPVLPVGDYTVTISDVSHANPATRPSVSRPIRIVRRASSLLAITGARPAATWDVASGPITVDAITGQGGSFWVEVAPRSPAGPCGPTLARTPEQQRGAGQLELGWDGKAADQSLATPGEYCLRLFGRATSGGALGPSTPFVVTVAPRTVGLEAYALLNPAVPAALPTAGGGRIQIVAEALRAKHSGRYAASITIEATAARTPGASMAAAPRVLRRCERVTSCIVDLPPDLAAAEAVAYRVSAAERADLADAATFAGTWRITDLHPLPNRVWRVSSPAVVTTMVSGTPVTSQINVVYYPGTGYDLTNTVAATDFAATVGDNVWQLLGAGPRARFPSSVAAGWDAVSVHVANIPVAVSHTDGTMPGSAEDLCEWPGFPTVSFGEVHGVPHRVDCRDNAGNGVFTANDPQIGWHEFHHAAYAEEGLSFLTP</sequence>
<dbReference type="OrthoDB" id="3307242at2"/>
<evidence type="ECO:0008006" key="5">
    <source>
        <dbReference type="Google" id="ProtNLM"/>
    </source>
</evidence>
<gene>
    <name evidence="3" type="ORF">DFJ67_7441</name>
</gene>
<proteinExistence type="predicted"/>
<reference evidence="3 4" key="1">
    <citation type="submission" date="2018-08" db="EMBL/GenBank/DDBJ databases">
        <title>Sequencing the genomes of 1000 actinobacteria strains.</title>
        <authorList>
            <person name="Klenk H.-P."/>
        </authorList>
    </citation>
    <scope>NUCLEOTIDE SEQUENCE [LARGE SCALE GENOMIC DNA]</scope>
    <source>
        <strain evidence="3 4">DSM 44099</strain>
    </source>
</reference>
<organism evidence="3 4">
    <name type="scientific">Asanoa ferruginea</name>
    <dbReference type="NCBI Taxonomy" id="53367"/>
    <lineage>
        <taxon>Bacteria</taxon>
        <taxon>Bacillati</taxon>
        <taxon>Actinomycetota</taxon>
        <taxon>Actinomycetes</taxon>
        <taxon>Micromonosporales</taxon>
        <taxon>Micromonosporaceae</taxon>
        <taxon>Asanoa</taxon>
    </lineage>
</organism>
<feature type="signal peptide" evidence="2">
    <location>
        <begin position="1"/>
        <end position="27"/>
    </location>
</feature>
<evidence type="ECO:0000256" key="1">
    <source>
        <dbReference type="SAM" id="MobiDB-lite"/>
    </source>
</evidence>
<feature type="chain" id="PRO_5038764988" description="FlgD-like protein" evidence="2">
    <location>
        <begin position="28"/>
        <end position="670"/>
    </location>
</feature>
<feature type="region of interest" description="Disordered" evidence="1">
    <location>
        <begin position="116"/>
        <end position="135"/>
    </location>
</feature>
<name>A0A3D9ZW06_9ACTN</name>
<dbReference type="Proteomes" id="UP000256913">
    <property type="component" value="Unassembled WGS sequence"/>
</dbReference>
<comment type="caution">
    <text evidence="3">The sequence shown here is derived from an EMBL/GenBank/DDBJ whole genome shotgun (WGS) entry which is preliminary data.</text>
</comment>
<evidence type="ECO:0000313" key="3">
    <source>
        <dbReference type="EMBL" id="REG01358.1"/>
    </source>
</evidence>
<dbReference type="EMBL" id="QUMQ01000001">
    <property type="protein sequence ID" value="REG01358.1"/>
    <property type="molecule type" value="Genomic_DNA"/>
</dbReference>
<keyword evidence="4" id="KW-1185">Reference proteome</keyword>
<evidence type="ECO:0000256" key="2">
    <source>
        <dbReference type="SAM" id="SignalP"/>
    </source>
</evidence>